<dbReference type="STRING" id="1459.AF332_01905"/>
<dbReference type="PANTHER" id="PTHR43758:SF2">
    <property type="entry name" value="OXIDIZED PURINE NUCLEOSIDE TRIPHOSPHATE HYDROLASE"/>
    <property type="match status" value="1"/>
</dbReference>
<dbReference type="OrthoDB" id="9131041at2"/>
<dbReference type="PROSITE" id="PS51462">
    <property type="entry name" value="NUDIX"/>
    <property type="match status" value="1"/>
</dbReference>
<dbReference type="Gene3D" id="3.90.79.10">
    <property type="entry name" value="Nucleoside Triphosphate Pyrophosphohydrolase"/>
    <property type="match status" value="1"/>
</dbReference>
<evidence type="ECO:0000256" key="2">
    <source>
        <dbReference type="ARBA" id="ARBA00005582"/>
    </source>
</evidence>
<proteinExistence type="inferred from homology"/>
<dbReference type="PROSITE" id="PS00893">
    <property type="entry name" value="NUDIX_BOX"/>
    <property type="match status" value="1"/>
</dbReference>
<dbReference type="GO" id="GO:0016818">
    <property type="term" value="F:hydrolase activity, acting on acid anhydrides, in phosphorus-containing anhydrides"/>
    <property type="evidence" value="ECO:0007669"/>
    <property type="project" value="TreeGrafter"/>
</dbReference>
<keyword evidence="8" id="KW-1185">Reference proteome</keyword>
<comment type="caution">
    <text evidence="7">The sequence shown here is derived from an EMBL/GenBank/DDBJ whole genome shotgun (WGS) entry which is preliminary data.</text>
</comment>
<organism evidence="7 8">
    <name type="scientific">Sporosarcina globispora</name>
    <name type="common">Bacillus globisporus</name>
    <dbReference type="NCBI Taxonomy" id="1459"/>
    <lineage>
        <taxon>Bacteria</taxon>
        <taxon>Bacillati</taxon>
        <taxon>Bacillota</taxon>
        <taxon>Bacilli</taxon>
        <taxon>Bacillales</taxon>
        <taxon>Caryophanaceae</taxon>
        <taxon>Sporosarcina</taxon>
    </lineage>
</organism>
<dbReference type="AlphaFoldDB" id="A0A0M0G7E6"/>
<dbReference type="GO" id="GO:0005737">
    <property type="term" value="C:cytoplasm"/>
    <property type="evidence" value="ECO:0007669"/>
    <property type="project" value="TreeGrafter"/>
</dbReference>
<keyword evidence="3" id="KW-0479">Metal-binding</keyword>
<dbReference type="InterPro" id="IPR015797">
    <property type="entry name" value="NUDIX_hydrolase-like_dom_sf"/>
</dbReference>
<dbReference type="PANTHER" id="PTHR43758">
    <property type="entry name" value="7,8-DIHYDRO-8-OXOGUANINE TRIPHOSPHATASE"/>
    <property type="match status" value="1"/>
</dbReference>
<keyword evidence="5" id="KW-0460">Magnesium</keyword>
<dbReference type="RefSeq" id="WP_053433098.1">
    <property type="nucleotide sequence ID" value="NZ_LGUF01000007.1"/>
</dbReference>
<dbReference type="SUPFAM" id="SSF55811">
    <property type="entry name" value="Nudix"/>
    <property type="match status" value="1"/>
</dbReference>
<evidence type="ECO:0000256" key="4">
    <source>
        <dbReference type="ARBA" id="ARBA00022801"/>
    </source>
</evidence>
<evidence type="ECO:0000256" key="1">
    <source>
        <dbReference type="ARBA" id="ARBA00001946"/>
    </source>
</evidence>
<dbReference type="EMBL" id="LGUF01000007">
    <property type="protein sequence ID" value="KON85703.1"/>
    <property type="molecule type" value="Genomic_DNA"/>
</dbReference>
<dbReference type="Proteomes" id="UP000037109">
    <property type="component" value="Unassembled WGS sequence"/>
</dbReference>
<dbReference type="PATRIC" id="fig|1459.3.peg.407"/>
<comment type="similarity">
    <text evidence="2">Belongs to the Nudix hydrolase family.</text>
</comment>
<keyword evidence="4" id="KW-0378">Hydrolase</keyword>
<comment type="cofactor">
    <cofactor evidence="1">
        <name>Mg(2+)</name>
        <dbReference type="ChEBI" id="CHEBI:18420"/>
    </cofactor>
</comment>
<sequence>MNWKEIEHQMYTMCMVADGDQILLMKRPDHKGFPGYLAPGGKVEFPESITDAAKREVLEETGLQVKNIIFKGWDEYVNPQMNVRYMVFNYLADSFEGSLLADPPEGELQWISKKDAMDLPMQGWFKRKLPLFFEEGTFEIHSVWDEDNSKEADSETRVFAKK</sequence>
<dbReference type="CDD" id="cd18875">
    <property type="entry name" value="NUDIX_Hydrolase"/>
    <property type="match status" value="1"/>
</dbReference>
<dbReference type="InterPro" id="IPR020084">
    <property type="entry name" value="NUDIX_hydrolase_CS"/>
</dbReference>
<dbReference type="InterPro" id="IPR000086">
    <property type="entry name" value="NUDIX_hydrolase_dom"/>
</dbReference>
<dbReference type="GO" id="GO:0046872">
    <property type="term" value="F:metal ion binding"/>
    <property type="evidence" value="ECO:0007669"/>
    <property type="project" value="UniProtKB-KW"/>
</dbReference>
<dbReference type="Pfam" id="PF00293">
    <property type="entry name" value="NUDIX"/>
    <property type="match status" value="1"/>
</dbReference>
<accession>A0A0M0G7E6</accession>
<evidence type="ECO:0000259" key="6">
    <source>
        <dbReference type="PROSITE" id="PS51462"/>
    </source>
</evidence>
<evidence type="ECO:0000256" key="3">
    <source>
        <dbReference type="ARBA" id="ARBA00022723"/>
    </source>
</evidence>
<evidence type="ECO:0000256" key="5">
    <source>
        <dbReference type="ARBA" id="ARBA00022842"/>
    </source>
</evidence>
<evidence type="ECO:0000313" key="7">
    <source>
        <dbReference type="EMBL" id="KON85703.1"/>
    </source>
</evidence>
<protein>
    <submittedName>
        <fullName evidence="7">DNA mismatch repair protein MutT</fullName>
    </submittedName>
</protein>
<name>A0A0M0G7E6_SPOGL</name>
<gene>
    <name evidence="7" type="ORF">AF332_01905</name>
</gene>
<evidence type="ECO:0000313" key="8">
    <source>
        <dbReference type="Proteomes" id="UP000037109"/>
    </source>
</evidence>
<reference evidence="8" key="1">
    <citation type="submission" date="2015-07" db="EMBL/GenBank/DDBJ databases">
        <title>Fjat-10036 dsm4.</title>
        <authorList>
            <person name="Liu B."/>
            <person name="Wang J."/>
            <person name="Zhu Y."/>
            <person name="Liu G."/>
            <person name="Chen Q."/>
            <person name="Chen Z."/>
            <person name="Lan J."/>
            <person name="Che J."/>
            <person name="Ge C."/>
            <person name="Shi H."/>
            <person name="Pan Z."/>
            <person name="Liu X."/>
        </authorList>
    </citation>
    <scope>NUCLEOTIDE SEQUENCE [LARGE SCALE GENOMIC DNA]</scope>
    <source>
        <strain evidence="8">DSM 4</strain>
    </source>
</reference>
<feature type="domain" description="Nudix hydrolase" evidence="6">
    <location>
        <begin position="7"/>
        <end position="133"/>
    </location>
</feature>